<reference evidence="8 9" key="1">
    <citation type="submission" date="2024-04" db="EMBL/GenBank/DDBJ databases">
        <authorList>
            <consortium name="Genoscope - CEA"/>
            <person name="William W."/>
        </authorList>
    </citation>
    <scope>NUCLEOTIDE SEQUENCE [LARGE SCALE GENOMIC DNA]</scope>
</reference>
<feature type="region of interest" description="Disordered" evidence="5">
    <location>
        <begin position="1"/>
        <end position="113"/>
    </location>
</feature>
<dbReference type="GO" id="GO:2000779">
    <property type="term" value="P:regulation of double-strand break repair"/>
    <property type="evidence" value="ECO:0007669"/>
    <property type="project" value="TreeGrafter"/>
</dbReference>
<keyword evidence="2" id="KW-0156">Chromatin regulator</keyword>
<feature type="region of interest" description="Disordered" evidence="5">
    <location>
        <begin position="269"/>
        <end position="333"/>
    </location>
</feature>
<comment type="subcellular location">
    <subcellularLocation>
        <location evidence="1">Nucleus</location>
    </subcellularLocation>
</comment>
<dbReference type="PANTHER" id="PTHR13468">
    <property type="entry name" value="DEK PROTEIN"/>
    <property type="match status" value="1"/>
</dbReference>
<accession>A0AAV2HSI7</accession>
<dbReference type="PROSITE" id="PS50800">
    <property type="entry name" value="SAP"/>
    <property type="match status" value="1"/>
</dbReference>
<dbReference type="GO" id="GO:0042393">
    <property type="term" value="F:histone binding"/>
    <property type="evidence" value="ECO:0007669"/>
    <property type="project" value="TreeGrafter"/>
</dbReference>
<dbReference type="SUPFAM" id="SSF109715">
    <property type="entry name" value="DEK C-terminal domain"/>
    <property type="match status" value="1"/>
</dbReference>
<dbReference type="AlphaFoldDB" id="A0AAV2HSI7"/>
<organism evidence="8 9">
    <name type="scientific">Lymnaea stagnalis</name>
    <name type="common">Great pond snail</name>
    <name type="synonym">Helix stagnalis</name>
    <dbReference type="NCBI Taxonomy" id="6523"/>
    <lineage>
        <taxon>Eukaryota</taxon>
        <taxon>Metazoa</taxon>
        <taxon>Spiralia</taxon>
        <taxon>Lophotrochozoa</taxon>
        <taxon>Mollusca</taxon>
        <taxon>Gastropoda</taxon>
        <taxon>Heterobranchia</taxon>
        <taxon>Euthyneura</taxon>
        <taxon>Panpulmonata</taxon>
        <taxon>Hygrophila</taxon>
        <taxon>Lymnaeoidea</taxon>
        <taxon>Lymnaeidae</taxon>
        <taxon>Lymnaea</taxon>
    </lineage>
</organism>
<evidence type="ECO:0000256" key="5">
    <source>
        <dbReference type="SAM" id="MobiDB-lite"/>
    </source>
</evidence>
<feature type="domain" description="DEK-C" evidence="7">
    <location>
        <begin position="401"/>
        <end position="457"/>
    </location>
</feature>
<protein>
    <recommendedName>
        <fullName evidence="10">SAP domain-containing protein</fullName>
    </recommendedName>
</protein>
<evidence type="ECO:0000313" key="8">
    <source>
        <dbReference type="EMBL" id="CAL1536434.1"/>
    </source>
</evidence>
<dbReference type="GO" id="GO:0005634">
    <property type="term" value="C:nucleus"/>
    <property type="evidence" value="ECO:0007669"/>
    <property type="project" value="UniProtKB-SubCell"/>
</dbReference>
<evidence type="ECO:0000256" key="4">
    <source>
        <dbReference type="ARBA" id="ARBA00023242"/>
    </source>
</evidence>
<evidence type="ECO:0000256" key="1">
    <source>
        <dbReference type="ARBA" id="ARBA00004123"/>
    </source>
</evidence>
<dbReference type="Pfam" id="PF02037">
    <property type="entry name" value="SAP"/>
    <property type="match status" value="1"/>
</dbReference>
<evidence type="ECO:0000259" key="7">
    <source>
        <dbReference type="PROSITE" id="PS51998"/>
    </source>
</evidence>
<dbReference type="Gene3D" id="1.10.720.30">
    <property type="entry name" value="SAP domain"/>
    <property type="match status" value="1"/>
</dbReference>
<gene>
    <name evidence="8" type="ORF">GSLYS_00010347001</name>
</gene>
<dbReference type="Gene3D" id="1.10.10.60">
    <property type="entry name" value="Homeodomain-like"/>
    <property type="match status" value="1"/>
</dbReference>
<dbReference type="PROSITE" id="PS51998">
    <property type="entry name" value="DEK_C"/>
    <property type="match status" value="1"/>
</dbReference>
<feature type="compositionally biased region" description="Basic residues" evidence="5">
    <location>
        <begin position="277"/>
        <end position="293"/>
    </location>
</feature>
<comment type="caution">
    <text evidence="8">The sequence shown here is derived from an EMBL/GenBank/DDBJ whole genome shotgun (WGS) entry which is preliminary data.</text>
</comment>
<keyword evidence="3" id="KW-0238">DNA-binding</keyword>
<feature type="compositionally biased region" description="Acidic residues" evidence="5">
    <location>
        <begin position="90"/>
        <end position="106"/>
    </location>
</feature>
<dbReference type="Proteomes" id="UP001497497">
    <property type="component" value="Unassembled WGS sequence"/>
</dbReference>
<evidence type="ECO:0008006" key="10">
    <source>
        <dbReference type="Google" id="ProtNLM"/>
    </source>
</evidence>
<dbReference type="InterPro" id="IPR044198">
    <property type="entry name" value="DEK"/>
</dbReference>
<sequence>MRHFSYCSITTSTMADEENDSRSDSEKPEVKESISESEEPEKADEDSTKKEDSKKEIKSPQKVEKSPKKESKSPKKDEGSKKLVKNEEKKEDDEGNEEDSDEDEELPPGLLEVPLVVEGKREKKKVERLSATMIRSPQEKKKVEIEEGSGDKLGEIPFIEHQLNTTKAIDLKPLHKVLFLRPGSNTEIKKNIRQFSGFSHSKDSKEHEKRMSVLNKMVLAELKSICLVLGLERGGTKPNLVERIENFLMKPEDKGLKVKTKSKYVIAKSKSGGGKKAGSKRKRASKGDKKKAKVDKDDDDSKEDSGDDDEEDQDEEEKEDEEEEEPESEDESFLFSDRKSVKIHIFKNLLKFLLLTYINMSYIKLKIILSRTTCTADDDLSDSLSADSDDEPVAKIIKKSPPSNDEVKELVKKILDGADLEKVTMKTVVKQVYAKYPSFDLSDRKDFIKDTVREVIS</sequence>
<evidence type="ECO:0000256" key="2">
    <source>
        <dbReference type="ARBA" id="ARBA00022853"/>
    </source>
</evidence>
<feature type="compositionally biased region" description="Acidic residues" evidence="5">
    <location>
        <begin position="297"/>
        <end position="332"/>
    </location>
</feature>
<dbReference type="InterPro" id="IPR003034">
    <property type="entry name" value="SAP_dom"/>
</dbReference>
<name>A0AAV2HSI7_LYMST</name>
<dbReference type="GO" id="GO:0006325">
    <property type="term" value="P:chromatin organization"/>
    <property type="evidence" value="ECO:0007669"/>
    <property type="project" value="UniProtKB-KW"/>
</dbReference>
<evidence type="ECO:0000256" key="3">
    <source>
        <dbReference type="ARBA" id="ARBA00023125"/>
    </source>
</evidence>
<feature type="compositionally biased region" description="Acidic residues" evidence="5">
    <location>
        <begin position="35"/>
        <end position="44"/>
    </location>
</feature>
<dbReference type="SUPFAM" id="SSF68906">
    <property type="entry name" value="SAP domain"/>
    <property type="match status" value="1"/>
</dbReference>
<keyword evidence="9" id="KW-1185">Reference proteome</keyword>
<feature type="compositionally biased region" description="Basic and acidic residues" evidence="5">
    <location>
        <begin position="45"/>
        <end position="89"/>
    </location>
</feature>
<dbReference type="PANTHER" id="PTHR13468:SF1">
    <property type="entry name" value="PROTEIN DEK"/>
    <property type="match status" value="1"/>
</dbReference>
<dbReference type="InterPro" id="IPR014876">
    <property type="entry name" value="DEK_C"/>
</dbReference>
<evidence type="ECO:0000313" key="9">
    <source>
        <dbReference type="Proteomes" id="UP001497497"/>
    </source>
</evidence>
<dbReference type="EMBL" id="CAXITT010000229">
    <property type="protein sequence ID" value="CAL1536434.1"/>
    <property type="molecule type" value="Genomic_DNA"/>
</dbReference>
<dbReference type="GO" id="GO:0003677">
    <property type="term" value="F:DNA binding"/>
    <property type="evidence" value="ECO:0007669"/>
    <property type="project" value="UniProtKB-KW"/>
</dbReference>
<dbReference type="SMART" id="SM00513">
    <property type="entry name" value="SAP"/>
    <property type="match status" value="1"/>
</dbReference>
<feature type="domain" description="SAP" evidence="6">
    <location>
        <begin position="214"/>
        <end position="248"/>
    </location>
</feature>
<proteinExistence type="predicted"/>
<dbReference type="Pfam" id="PF08766">
    <property type="entry name" value="DEK_C"/>
    <property type="match status" value="1"/>
</dbReference>
<feature type="compositionally biased region" description="Basic and acidic residues" evidence="5">
    <location>
        <begin position="20"/>
        <end position="34"/>
    </location>
</feature>
<dbReference type="InterPro" id="IPR036361">
    <property type="entry name" value="SAP_dom_sf"/>
</dbReference>
<evidence type="ECO:0000259" key="6">
    <source>
        <dbReference type="PROSITE" id="PS50800"/>
    </source>
</evidence>
<keyword evidence="4" id="KW-0539">Nucleus</keyword>